<reference evidence="9" key="1">
    <citation type="submission" date="2023-03" db="EMBL/GenBank/DDBJ databases">
        <title>Massive genome expansion in bonnet fungi (Mycena s.s.) driven by repeated elements and novel gene families across ecological guilds.</title>
        <authorList>
            <consortium name="Lawrence Berkeley National Laboratory"/>
            <person name="Harder C.B."/>
            <person name="Miyauchi S."/>
            <person name="Viragh M."/>
            <person name="Kuo A."/>
            <person name="Thoen E."/>
            <person name="Andreopoulos B."/>
            <person name="Lu D."/>
            <person name="Skrede I."/>
            <person name="Drula E."/>
            <person name="Henrissat B."/>
            <person name="Morin E."/>
            <person name="Kohler A."/>
            <person name="Barry K."/>
            <person name="LaButti K."/>
            <person name="Morin E."/>
            <person name="Salamov A."/>
            <person name="Lipzen A."/>
            <person name="Mereny Z."/>
            <person name="Hegedus B."/>
            <person name="Baldrian P."/>
            <person name="Stursova M."/>
            <person name="Weitz H."/>
            <person name="Taylor A."/>
            <person name="Grigoriev I.V."/>
            <person name="Nagy L.G."/>
            <person name="Martin F."/>
            <person name="Kauserud H."/>
        </authorList>
    </citation>
    <scope>NUCLEOTIDE SEQUENCE</scope>
    <source>
        <strain evidence="9">9144</strain>
    </source>
</reference>
<dbReference type="Proteomes" id="UP001219525">
    <property type="component" value="Unassembled WGS sequence"/>
</dbReference>
<evidence type="ECO:0000256" key="4">
    <source>
        <dbReference type="ARBA" id="ARBA00022989"/>
    </source>
</evidence>
<keyword evidence="2" id="KW-1003">Cell membrane</keyword>
<evidence type="ECO:0000256" key="6">
    <source>
        <dbReference type="SAM" id="MobiDB-lite"/>
    </source>
</evidence>
<feature type="transmembrane region" description="Helical" evidence="7">
    <location>
        <begin position="88"/>
        <end position="108"/>
    </location>
</feature>
<proteinExistence type="predicted"/>
<keyword evidence="4 7" id="KW-1133">Transmembrane helix</keyword>
<organism evidence="9 10">
    <name type="scientific">Mycena pura</name>
    <dbReference type="NCBI Taxonomy" id="153505"/>
    <lineage>
        <taxon>Eukaryota</taxon>
        <taxon>Fungi</taxon>
        <taxon>Dikarya</taxon>
        <taxon>Basidiomycota</taxon>
        <taxon>Agaricomycotina</taxon>
        <taxon>Agaricomycetes</taxon>
        <taxon>Agaricomycetidae</taxon>
        <taxon>Agaricales</taxon>
        <taxon>Marasmiineae</taxon>
        <taxon>Mycenaceae</taxon>
        <taxon>Mycena</taxon>
    </lineage>
</organism>
<evidence type="ECO:0000256" key="2">
    <source>
        <dbReference type="ARBA" id="ARBA00022475"/>
    </source>
</evidence>
<feature type="region of interest" description="Disordered" evidence="6">
    <location>
        <begin position="1"/>
        <end position="24"/>
    </location>
</feature>
<accession>A0AAD6Y4L7</accession>
<keyword evidence="3 7" id="KW-0812">Transmembrane</keyword>
<comment type="caution">
    <text evidence="9">The sequence shown here is derived from an EMBL/GenBank/DDBJ whole genome shotgun (WGS) entry which is preliminary data.</text>
</comment>
<dbReference type="Pfam" id="PF02656">
    <property type="entry name" value="DUF202"/>
    <property type="match status" value="1"/>
</dbReference>
<gene>
    <name evidence="9" type="ORF">GGX14DRAFT_481599</name>
</gene>
<protein>
    <recommendedName>
        <fullName evidence="8">DUF202 domain-containing protein</fullName>
    </recommendedName>
</protein>
<feature type="transmembrane region" description="Helical" evidence="7">
    <location>
        <begin position="171"/>
        <end position="192"/>
    </location>
</feature>
<feature type="compositionally biased region" description="Basic and acidic residues" evidence="6">
    <location>
        <begin position="1"/>
        <end position="12"/>
    </location>
</feature>
<evidence type="ECO:0000256" key="5">
    <source>
        <dbReference type="ARBA" id="ARBA00023136"/>
    </source>
</evidence>
<evidence type="ECO:0000313" key="10">
    <source>
        <dbReference type="Proteomes" id="UP001219525"/>
    </source>
</evidence>
<sequence>MDEHTPLLHNDTEPTPLSRSHWDADGDQNAVRCHLSPHSSCQSVYAEIDAPPAAAEEGSRNAYMPCISLVLQNSGSVARDHLASERTFLAYVRTSLMIASAGVAIAQLPALSERLKNQVSASPHPFGVYARPLAAASIILALYVLCVGVSRYFSIQSALPKGKFPVTRIRVAMFSLVLGAIITTLFALIITMHKDQQ</sequence>
<dbReference type="PANTHER" id="PTHR34187:SF2">
    <property type="entry name" value="DUF202 DOMAIN-CONTAINING PROTEIN"/>
    <property type="match status" value="1"/>
</dbReference>
<evidence type="ECO:0000313" key="9">
    <source>
        <dbReference type="EMBL" id="KAJ7191312.1"/>
    </source>
</evidence>
<dbReference type="InterPro" id="IPR052053">
    <property type="entry name" value="IM_YidH-like"/>
</dbReference>
<keyword evidence="10" id="KW-1185">Reference proteome</keyword>
<name>A0AAD6Y4L7_9AGAR</name>
<dbReference type="InterPro" id="IPR003807">
    <property type="entry name" value="DUF202"/>
</dbReference>
<feature type="transmembrane region" description="Helical" evidence="7">
    <location>
        <begin position="128"/>
        <end position="150"/>
    </location>
</feature>
<keyword evidence="5 7" id="KW-0472">Membrane</keyword>
<evidence type="ECO:0000256" key="3">
    <source>
        <dbReference type="ARBA" id="ARBA00022692"/>
    </source>
</evidence>
<evidence type="ECO:0000256" key="7">
    <source>
        <dbReference type="SAM" id="Phobius"/>
    </source>
</evidence>
<dbReference type="GO" id="GO:0005886">
    <property type="term" value="C:plasma membrane"/>
    <property type="evidence" value="ECO:0007669"/>
    <property type="project" value="UniProtKB-SubCell"/>
</dbReference>
<evidence type="ECO:0000256" key="1">
    <source>
        <dbReference type="ARBA" id="ARBA00004651"/>
    </source>
</evidence>
<evidence type="ECO:0000259" key="8">
    <source>
        <dbReference type="Pfam" id="PF02656"/>
    </source>
</evidence>
<comment type="subcellular location">
    <subcellularLocation>
        <location evidence="1">Cell membrane</location>
        <topology evidence="1">Multi-pass membrane protein</topology>
    </subcellularLocation>
</comment>
<dbReference type="EMBL" id="JARJCW010000134">
    <property type="protein sequence ID" value="KAJ7191312.1"/>
    <property type="molecule type" value="Genomic_DNA"/>
</dbReference>
<dbReference type="AlphaFoldDB" id="A0AAD6Y4L7"/>
<feature type="domain" description="DUF202" evidence="8">
    <location>
        <begin position="79"/>
        <end position="157"/>
    </location>
</feature>
<dbReference type="PANTHER" id="PTHR34187">
    <property type="entry name" value="FGR18P"/>
    <property type="match status" value="1"/>
</dbReference>